<feature type="signal peptide" evidence="6">
    <location>
        <begin position="1"/>
        <end position="20"/>
    </location>
</feature>
<dbReference type="CDD" id="cd08983">
    <property type="entry name" value="GH43_Bt3655-like"/>
    <property type="match status" value="1"/>
</dbReference>
<proteinExistence type="inferred from homology"/>
<dbReference type="GO" id="GO:0004553">
    <property type="term" value="F:hydrolase activity, hydrolyzing O-glycosyl compounds"/>
    <property type="evidence" value="ECO:0007669"/>
    <property type="project" value="InterPro"/>
</dbReference>
<keyword evidence="8" id="KW-1185">Reference proteome</keyword>
<feature type="chain" id="PRO_5018063744" evidence="6">
    <location>
        <begin position="21"/>
        <end position="311"/>
    </location>
</feature>
<accession>A0A3N0C2Z1</accession>
<comment type="pathway">
    <text evidence="1">Glycan metabolism; L-arabinan degradation.</text>
</comment>
<dbReference type="GO" id="GO:0005975">
    <property type="term" value="P:carbohydrate metabolic process"/>
    <property type="evidence" value="ECO:0007669"/>
    <property type="project" value="InterPro"/>
</dbReference>
<dbReference type="InterPro" id="IPR006710">
    <property type="entry name" value="Glyco_hydro_43"/>
</dbReference>
<keyword evidence="3 5" id="KW-0378">Hydrolase</keyword>
<dbReference type="PANTHER" id="PTHR43301:SF3">
    <property type="entry name" value="ARABINAN ENDO-1,5-ALPHA-L-ARABINOSIDASE A-RELATED"/>
    <property type="match status" value="1"/>
</dbReference>
<reference evidence="7 8" key="1">
    <citation type="submission" date="2018-10" db="EMBL/GenBank/DDBJ databases">
        <title>Genome sequencing of Pedobacter jejuensis TNB23.</title>
        <authorList>
            <person name="Cho Y.-J."/>
            <person name="Cho A."/>
            <person name="Kim O.-S."/>
        </authorList>
    </citation>
    <scope>NUCLEOTIDE SEQUENCE [LARGE SCALE GENOMIC DNA]</scope>
    <source>
        <strain evidence="7 8">TNB23</strain>
    </source>
</reference>
<evidence type="ECO:0000313" key="8">
    <source>
        <dbReference type="Proteomes" id="UP000274046"/>
    </source>
</evidence>
<evidence type="ECO:0000256" key="2">
    <source>
        <dbReference type="ARBA" id="ARBA00009865"/>
    </source>
</evidence>
<comment type="similarity">
    <text evidence="2 5">Belongs to the glycosyl hydrolase 43 family.</text>
</comment>
<keyword evidence="6" id="KW-0732">Signal</keyword>
<comment type="caution">
    <text evidence="7">The sequence shown here is derived from an EMBL/GenBank/DDBJ whole genome shotgun (WGS) entry which is preliminary data.</text>
</comment>
<evidence type="ECO:0000313" key="7">
    <source>
        <dbReference type="EMBL" id="RNL56555.1"/>
    </source>
</evidence>
<evidence type="ECO:0000256" key="5">
    <source>
        <dbReference type="RuleBase" id="RU361187"/>
    </source>
</evidence>
<dbReference type="InterPro" id="IPR050727">
    <property type="entry name" value="GH43_arabinanases"/>
</dbReference>
<evidence type="ECO:0000256" key="4">
    <source>
        <dbReference type="ARBA" id="ARBA00023295"/>
    </source>
</evidence>
<dbReference type="PANTHER" id="PTHR43301">
    <property type="entry name" value="ARABINAN ENDO-1,5-ALPHA-L-ARABINOSIDASE"/>
    <property type="match status" value="1"/>
</dbReference>
<dbReference type="SUPFAM" id="SSF75005">
    <property type="entry name" value="Arabinanase/levansucrase/invertase"/>
    <property type="match status" value="1"/>
</dbReference>
<dbReference type="Pfam" id="PF04616">
    <property type="entry name" value="Glyco_hydro_43"/>
    <property type="match status" value="1"/>
</dbReference>
<evidence type="ECO:0000256" key="1">
    <source>
        <dbReference type="ARBA" id="ARBA00004834"/>
    </source>
</evidence>
<dbReference type="AlphaFoldDB" id="A0A3N0C2Z1"/>
<dbReference type="RefSeq" id="WP_123204066.1">
    <property type="nucleotide sequence ID" value="NZ_RBEE01000002.1"/>
</dbReference>
<dbReference type="EMBL" id="RBEE01000002">
    <property type="protein sequence ID" value="RNL56555.1"/>
    <property type="molecule type" value="Genomic_DNA"/>
</dbReference>
<keyword evidence="4 5" id="KW-0326">Glycosidase</keyword>
<protein>
    <submittedName>
        <fullName evidence="7">Glycosyl hydrolase</fullName>
    </submittedName>
</protein>
<dbReference type="InterPro" id="IPR023296">
    <property type="entry name" value="Glyco_hydro_beta-prop_sf"/>
</dbReference>
<dbReference type="OrthoDB" id="9758923at2"/>
<evidence type="ECO:0000256" key="3">
    <source>
        <dbReference type="ARBA" id="ARBA00022801"/>
    </source>
</evidence>
<sequence>MKKILITCALCLFILLNGVAQSKKSIHLFAYFKDNGQDGLHYAYSTDAYNWTALKNDESFLTPTVSKDKLMRDPCILRGEDGLFHMVWTVSWKSNGIGYASSKDLINWSEQQFLPVMEKEEGVGNTWAPEITYDKKTKTYMIYWSSTIKGKFPETLLKKDDTNNNRIYFTTTEDFKTFSPTKLLYEPGFNVIDASIVNDNDKFVMFLKDETKEPIQKNIKIAFSDNLTGPYTTASAPITGNYWAEGPTSVKIGDDWLVYFDKYTEHKYGAIKSTDLKNWVDVSDNISLPKGLRHGTIFKIKKRELRKLQKL</sequence>
<evidence type="ECO:0000256" key="6">
    <source>
        <dbReference type="SAM" id="SignalP"/>
    </source>
</evidence>
<gene>
    <name evidence="7" type="ORF">D7004_01310</name>
</gene>
<dbReference type="Gene3D" id="2.115.10.20">
    <property type="entry name" value="Glycosyl hydrolase domain, family 43"/>
    <property type="match status" value="1"/>
</dbReference>
<name>A0A3N0C2Z1_9SPHI</name>
<organism evidence="7 8">
    <name type="scientific">Pedobacter jejuensis</name>
    <dbReference type="NCBI Taxonomy" id="1268550"/>
    <lineage>
        <taxon>Bacteria</taxon>
        <taxon>Pseudomonadati</taxon>
        <taxon>Bacteroidota</taxon>
        <taxon>Sphingobacteriia</taxon>
        <taxon>Sphingobacteriales</taxon>
        <taxon>Sphingobacteriaceae</taxon>
        <taxon>Pedobacter</taxon>
    </lineage>
</organism>
<dbReference type="Proteomes" id="UP000274046">
    <property type="component" value="Unassembled WGS sequence"/>
</dbReference>